<dbReference type="Proteomes" id="UP000053989">
    <property type="component" value="Unassembled WGS sequence"/>
</dbReference>
<protein>
    <submittedName>
        <fullName evidence="2">Uncharacterized protein</fullName>
    </submittedName>
</protein>
<evidence type="ECO:0000313" key="2">
    <source>
        <dbReference type="EMBL" id="KIM66778.1"/>
    </source>
</evidence>
<dbReference type="HOGENOM" id="CLU_2400954_0_0_1"/>
<sequence>MRNTHPDSVRKYVPCGRQGTVAIPFFPQWTGANHISAAQGIVVVNVETGPNPSSERLNTDTVGGPLRARSGSRPGSRGHLNSLDIACALPQRF</sequence>
<keyword evidence="3" id="KW-1185">Reference proteome</keyword>
<dbReference type="InParanoid" id="A0A0C2ZZD8"/>
<evidence type="ECO:0000313" key="3">
    <source>
        <dbReference type="Proteomes" id="UP000053989"/>
    </source>
</evidence>
<evidence type="ECO:0000256" key="1">
    <source>
        <dbReference type="SAM" id="MobiDB-lite"/>
    </source>
</evidence>
<accession>A0A0C2ZZD8</accession>
<dbReference type="EMBL" id="KN822015">
    <property type="protein sequence ID" value="KIM66778.1"/>
    <property type="molecule type" value="Genomic_DNA"/>
</dbReference>
<dbReference type="AlphaFoldDB" id="A0A0C2ZZD8"/>
<organism evidence="2 3">
    <name type="scientific">Scleroderma citrinum Foug A</name>
    <dbReference type="NCBI Taxonomy" id="1036808"/>
    <lineage>
        <taxon>Eukaryota</taxon>
        <taxon>Fungi</taxon>
        <taxon>Dikarya</taxon>
        <taxon>Basidiomycota</taxon>
        <taxon>Agaricomycotina</taxon>
        <taxon>Agaricomycetes</taxon>
        <taxon>Agaricomycetidae</taxon>
        <taxon>Boletales</taxon>
        <taxon>Sclerodermatineae</taxon>
        <taxon>Sclerodermataceae</taxon>
        <taxon>Scleroderma</taxon>
    </lineage>
</organism>
<feature type="compositionally biased region" description="Polar residues" evidence="1">
    <location>
        <begin position="49"/>
        <end position="61"/>
    </location>
</feature>
<proteinExistence type="predicted"/>
<reference evidence="3" key="2">
    <citation type="submission" date="2015-01" db="EMBL/GenBank/DDBJ databases">
        <title>Evolutionary Origins and Diversification of the Mycorrhizal Mutualists.</title>
        <authorList>
            <consortium name="DOE Joint Genome Institute"/>
            <consortium name="Mycorrhizal Genomics Consortium"/>
            <person name="Kohler A."/>
            <person name="Kuo A."/>
            <person name="Nagy L.G."/>
            <person name="Floudas D."/>
            <person name="Copeland A."/>
            <person name="Barry K.W."/>
            <person name="Cichocki N."/>
            <person name="Veneault-Fourrey C."/>
            <person name="LaButti K."/>
            <person name="Lindquist E.A."/>
            <person name="Lipzen A."/>
            <person name="Lundell T."/>
            <person name="Morin E."/>
            <person name="Murat C."/>
            <person name="Riley R."/>
            <person name="Ohm R."/>
            <person name="Sun H."/>
            <person name="Tunlid A."/>
            <person name="Henrissat B."/>
            <person name="Grigoriev I.V."/>
            <person name="Hibbett D.S."/>
            <person name="Martin F."/>
        </authorList>
    </citation>
    <scope>NUCLEOTIDE SEQUENCE [LARGE SCALE GENOMIC DNA]</scope>
    <source>
        <strain evidence="3">Foug A</strain>
    </source>
</reference>
<reference evidence="2 3" key="1">
    <citation type="submission" date="2014-04" db="EMBL/GenBank/DDBJ databases">
        <authorList>
            <consortium name="DOE Joint Genome Institute"/>
            <person name="Kuo A."/>
            <person name="Kohler A."/>
            <person name="Nagy L.G."/>
            <person name="Floudas D."/>
            <person name="Copeland A."/>
            <person name="Barry K.W."/>
            <person name="Cichocki N."/>
            <person name="Veneault-Fourrey C."/>
            <person name="LaButti K."/>
            <person name="Lindquist E.A."/>
            <person name="Lipzen A."/>
            <person name="Lundell T."/>
            <person name="Morin E."/>
            <person name="Murat C."/>
            <person name="Sun H."/>
            <person name="Tunlid A."/>
            <person name="Henrissat B."/>
            <person name="Grigoriev I.V."/>
            <person name="Hibbett D.S."/>
            <person name="Martin F."/>
            <person name="Nordberg H.P."/>
            <person name="Cantor M.N."/>
            <person name="Hua S.X."/>
        </authorList>
    </citation>
    <scope>NUCLEOTIDE SEQUENCE [LARGE SCALE GENOMIC DNA]</scope>
    <source>
        <strain evidence="2 3">Foug A</strain>
    </source>
</reference>
<name>A0A0C2ZZD8_9AGAM</name>
<feature type="region of interest" description="Disordered" evidence="1">
    <location>
        <begin position="49"/>
        <end position="81"/>
    </location>
</feature>
<feature type="compositionally biased region" description="Low complexity" evidence="1">
    <location>
        <begin position="63"/>
        <end position="78"/>
    </location>
</feature>
<gene>
    <name evidence="2" type="ORF">SCLCIDRAFT_1210820</name>
</gene>